<protein>
    <recommendedName>
        <fullName evidence="1">F-box domain-containing protein</fullName>
    </recommendedName>
</protein>
<evidence type="ECO:0000259" key="1">
    <source>
        <dbReference type="Pfam" id="PF00646"/>
    </source>
</evidence>
<dbReference type="Proteomes" id="UP000007752">
    <property type="component" value="Chromosome 1"/>
</dbReference>
<organism evidence="2">
    <name type="scientific">Oryza sativa subsp. japonica</name>
    <name type="common">Rice</name>
    <dbReference type="NCBI Taxonomy" id="39947"/>
    <lineage>
        <taxon>Eukaryota</taxon>
        <taxon>Viridiplantae</taxon>
        <taxon>Streptophyta</taxon>
        <taxon>Embryophyta</taxon>
        <taxon>Tracheophyta</taxon>
        <taxon>Spermatophyta</taxon>
        <taxon>Magnoliopsida</taxon>
        <taxon>Liliopsida</taxon>
        <taxon>Poales</taxon>
        <taxon>Poaceae</taxon>
        <taxon>BOP clade</taxon>
        <taxon>Oryzoideae</taxon>
        <taxon>Oryzeae</taxon>
        <taxon>Oryzinae</taxon>
        <taxon>Oryza</taxon>
        <taxon>Oryza sativa</taxon>
    </lineage>
</organism>
<dbReference type="PANTHER" id="PTHR34223">
    <property type="entry name" value="OS11G0201299 PROTEIN"/>
    <property type="match status" value="1"/>
</dbReference>
<gene>
    <name evidence="2" type="ORF">OsJ_01363</name>
</gene>
<dbReference type="PANTHER" id="PTHR34223:SF80">
    <property type="entry name" value="OS11G0205900 PROTEIN"/>
    <property type="match status" value="1"/>
</dbReference>
<dbReference type="EMBL" id="CM000138">
    <property type="protein sequence ID" value="EEE54362.1"/>
    <property type="molecule type" value="Genomic_DNA"/>
</dbReference>
<dbReference type="AlphaFoldDB" id="B9EVL3"/>
<dbReference type="InterPro" id="IPR053197">
    <property type="entry name" value="F-box_SCFL_complex_component"/>
</dbReference>
<reference evidence="2" key="2">
    <citation type="submission" date="2008-12" db="EMBL/GenBank/DDBJ databases">
        <title>Improved gene annotation of the rice (Oryza sativa) genomes.</title>
        <authorList>
            <person name="Wang J."/>
            <person name="Li R."/>
            <person name="Fan W."/>
            <person name="Huang Q."/>
            <person name="Zhang J."/>
            <person name="Zhou Y."/>
            <person name="Hu Y."/>
            <person name="Zi S."/>
            <person name="Li J."/>
            <person name="Ni P."/>
            <person name="Zheng H."/>
            <person name="Zhang Y."/>
            <person name="Zhao M."/>
            <person name="Hao Q."/>
            <person name="McDermott J."/>
            <person name="Samudrala R."/>
            <person name="Kristiansen K."/>
            <person name="Wong G.K.-S."/>
        </authorList>
    </citation>
    <scope>NUCLEOTIDE SEQUENCE</scope>
</reference>
<dbReference type="CDD" id="cd22160">
    <property type="entry name" value="F-box_AtFBL13-like"/>
    <property type="match status" value="1"/>
</dbReference>
<sequence>MPPAKRAKKAAAAGGGDLIGALPDAMLHRILSLLPAQEAVRTCVLARRWRHLWRSAPGLRVVRAAGRPPATVEELQGFVDHLLLLRGGSSLDTCELSFDQIRRQDIPRVNLWIRHIVMCKVRVLVLHLNPYCHELDELPLVSQHLTSGCRGVQAENCVLLRGLSEAKNLALVAETKMGPKHKVEMKGSRHPSGVSAAMLKYLEIVEVKCEVVDESVLDVLKFLSSLNICKITTGTHAFYIIRFAFKCGIEKQATKKLPG</sequence>
<name>B9EVL3_ORYSJ</name>
<evidence type="ECO:0000313" key="2">
    <source>
        <dbReference type="EMBL" id="EEE54362.1"/>
    </source>
</evidence>
<dbReference type="Gene3D" id="1.20.1280.50">
    <property type="match status" value="1"/>
</dbReference>
<reference evidence="2" key="1">
    <citation type="journal article" date="2005" name="PLoS Biol.">
        <title>The genomes of Oryza sativa: a history of duplications.</title>
        <authorList>
            <person name="Yu J."/>
            <person name="Wang J."/>
            <person name="Lin W."/>
            <person name="Li S."/>
            <person name="Li H."/>
            <person name="Zhou J."/>
            <person name="Ni P."/>
            <person name="Dong W."/>
            <person name="Hu S."/>
            <person name="Zeng C."/>
            <person name="Zhang J."/>
            <person name="Zhang Y."/>
            <person name="Li R."/>
            <person name="Xu Z."/>
            <person name="Li S."/>
            <person name="Li X."/>
            <person name="Zheng H."/>
            <person name="Cong L."/>
            <person name="Lin L."/>
            <person name="Yin J."/>
            <person name="Geng J."/>
            <person name="Li G."/>
            <person name="Shi J."/>
            <person name="Liu J."/>
            <person name="Lv H."/>
            <person name="Li J."/>
            <person name="Wang J."/>
            <person name="Deng Y."/>
            <person name="Ran L."/>
            <person name="Shi X."/>
            <person name="Wang X."/>
            <person name="Wu Q."/>
            <person name="Li C."/>
            <person name="Ren X."/>
            <person name="Wang J."/>
            <person name="Wang X."/>
            <person name="Li D."/>
            <person name="Liu D."/>
            <person name="Zhang X."/>
            <person name="Ji Z."/>
            <person name="Zhao W."/>
            <person name="Sun Y."/>
            <person name="Zhang Z."/>
            <person name="Bao J."/>
            <person name="Han Y."/>
            <person name="Dong L."/>
            <person name="Ji J."/>
            <person name="Chen P."/>
            <person name="Wu S."/>
            <person name="Liu J."/>
            <person name="Xiao Y."/>
            <person name="Bu D."/>
            <person name="Tan J."/>
            <person name="Yang L."/>
            <person name="Ye C."/>
            <person name="Zhang J."/>
            <person name="Xu J."/>
            <person name="Zhou Y."/>
            <person name="Yu Y."/>
            <person name="Zhang B."/>
            <person name="Zhuang S."/>
            <person name="Wei H."/>
            <person name="Liu B."/>
            <person name="Lei M."/>
            <person name="Yu H."/>
            <person name="Li Y."/>
            <person name="Xu H."/>
            <person name="Wei S."/>
            <person name="He X."/>
            <person name="Fang L."/>
            <person name="Zhang Z."/>
            <person name="Zhang Y."/>
            <person name="Huang X."/>
            <person name="Su Z."/>
            <person name="Tong W."/>
            <person name="Li J."/>
            <person name="Tong Z."/>
            <person name="Li S."/>
            <person name="Ye J."/>
            <person name="Wang L."/>
            <person name="Fang L."/>
            <person name="Lei T."/>
            <person name="Chen C."/>
            <person name="Chen H."/>
            <person name="Xu Z."/>
            <person name="Li H."/>
            <person name="Huang H."/>
            <person name="Zhang F."/>
            <person name="Xu H."/>
            <person name="Li N."/>
            <person name="Zhao C."/>
            <person name="Li S."/>
            <person name="Dong L."/>
            <person name="Huang Y."/>
            <person name="Li L."/>
            <person name="Xi Y."/>
            <person name="Qi Q."/>
            <person name="Li W."/>
            <person name="Zhang B."/>
            <person name="Hu W."/>
            <person name="Zhang Y."/>
            <person name="Tian X."/>
            <person name="Jiao Y."/>
            <person name="Liang X."/>
            <person name="Jin J."/>
            <person name="Gao L."/>
            <person name="Zheng W."/>
            <person name="Hao B."/>
            <person name="Liu S."/>
            <person name="Wang W."/>
            <person name="Yuan L."/>
            <person name="Cao M."/>
            <person name="McDermott J."/>
            <person name="Samudrala R."/>
            <person name="Wang J."/>
            <person name="Wong G.K."/>
            <person name="Yang H."/>
        </authorList>
    </citation>
    <scope>NUCLEOTIDE SEQUENCE [LARGE SCALE GENOMIC DNA]</scope>
</reference>
<accession>B9EVL3</accession>
<proteinExistence type="predicted"/>
<dbReference type="Pfam" id="PF00646">
    <property type="entry name" value="F-box"/>
    <property type="match status" value="1"/>
</dbReference>
<dbReference type="InterPro" id="IPR001810">
    <property type="entry name" value="F-box_dom"/>
</dbReference>
<dbReference type="InterPro" id="IPR036047">
    <property type="entry name" value="F-box-like_dom_sf"/>
</dbReference>
<dbReference type="InterPro" id="IPR053781">
    <property type="entry name" value="F-box_AtFBL13-like"/>
</dbReference>
<dbReference type="SUPFAM" id="SSF81383">
    <property type="entry name" value="F-box domain"/>
    <property type="match status" value="1"/>
</dbReference>
<feature type="domain" description="F-box" evidence="1">
    <location>
        <begin position="22"/>
        <end position="56"/>
    </location>
</feature>